<feature type="propeptide" id="PRO_5038181212" evidence="4">
    <location>
        <begin position="1"/>
        <end position="8"/>
    </location>
</feature>
<keyword evidence="2 4" id="KW-0378">Hydrolase</keyword>
<comment type="subunit">
    <text evidence="4">Homotetramer.</text>
</comment>
<evidence type="ECO:0000256" key="3">
    <source>
        <dbReference type="ARBA" id="ARBA00023145"/>
    </source>
</evidence>
<dbReference type="Pfam" id="PF03418">
    <property type="entry name" value="Peptidase_A25"/>
    <property type="match status" value="1"/>
</dbReference>
<dbReference type="EC" id="3.4.24.78" evidence="4"/>
<organism evidence="5 6">
    <name type="scientific">Fumia xinanensis</name>
    <dbReference type="NCBI Taxonomy" id="2763659"/>
    <lineage>
        <taxon>Bacteria</taxon>
        <taxon>Bacillati</taxon>
        <taxon>Bacillota</taxon>
        <taxon>Clostridia</taxon>
        <taxon>Eubacteriales</taxon>
        <taxon>Oscillospiraceae</taxon>
        <taxon>Fumia</taxon>
    </lineage>
</organism>
<keyword evidence="6" id="KW-1185">Reference proteome</keyword>
<keyword evidence="1 4" id="KW-0645">Protease</keyword>
<gene>
    <name evidence="4" type="primary">gpr</name>
    <name evidence="5" type="ORF">H8710_07530</name>
</gene>
<comment type="catalytic activity">
    <reaction evidence="4">
        <text>Endopeptidase action with P4 Glu or Asp, P1 preferably Glu &gt; Asp, P1' hydrophobic and P2' Ala.</text>
        <dbReference type="EC" id="3.4.24.78"/>
    </reaction>
</comment>
<comment type="PTM">
    <text evidence="4">Autoproteolytically processed. The inactive tetrameric zymogen termed p46 autoprocesses to a smaller form termed p41, which is active only during spore germination.</text>
</comment>
<dbReference type="GO" id="GO:0006508">
    <property type="term" value="P:proteolysis"/>
    <property type="evidence" value="ECO:0007669"/>
    <property type="project" value="UniProtKB-UniRule"/>
</dbReference>
<sequence length="289" mass="30385">MLKNIRTDLAVECLTETGPSLPPGVRRDTETIGQTPVTRVVIETEQAAQTIGKPVGKYVTVETTPFHRFTSDFENQVKIVGDEIKNLLPDGPALVVGLGNSAITPDALGPEVINLIFATRHLQKDFAAISGFEHLRGAAAIAPGVLGQTGIETAEIISAIVQEIKPKAVVVIDALASREIARLGATVQISDTGIAPGSGVANHRKELTEKSLGVPVIAVGVPTVVDMNTIAEDLSDGQPVSLPEKGKNMMVTPREIDTIIENAAKTVAFGINLALQPSLSLSDVISLVN</sequence>
<keyword evidence="3 4" id="KW-0865">Zymogen</keyword>
<dbReference type="GO" id="GO:0004222">
    <property type="term" value="F:metalloendopeptidase activity"/>
    <property type="evidence" value="ECO:0007669"/>
    <property type="project" value="UniProtKB-UniRule"/>
</dbReference>
<comment type="caution">
    <text evidence="5">The sequence shown here is derived from an EMBL/GenBank/DDBJ whole genome shotgun (WGS) entry which is preliminary data.</text>
</comment>
<evidence type="ECO:0000313" key="5">
    <source>
        <dbReference type="EMBL" id="MBC8559914.1"/>
    </source>
</evidence>
<comment type="function">
    <text evidence="4">Initiates the rapid degradation of small, acid-soluble proteins during spore germination.</text>
</comment>
<dbReference type="EMBL" id="JACRSV010000002">
    <property type="protein sequence ID" value="MBC8559914.1"/>
    <property type="molecule type" value="Genomic_DNA"/>
</dbReference>
<dbReference type="Proteomes" id="UP000610760">
    <property type="component" value="Unassembled WGS sequence"/>
</dbReference>
<dbReference type="SUPFAM" id="SSF53163">
    <property type="entry name" value="HybD-like"/>
    <property type="match status" value="1"/>
</dbReference>
<dbReference type="NCBIfam" id="TIGR01441">
    <property type="entry name" value="GPR"/>
    <property type="match status" value="1"/>
</dbReference>
<evidence type="ECO:0000256" key="4">
    <source>
        <dbReference type="HAMAP-Rule" id="MF_00626"/>
    </source>
</evidence>
<dbReference type="Gene3D" id="3.40.50.1450">
    <property type="entry name" value="HybD-like"/>
    <property type="match status" value="1"/>
</dbReference>
<name>A0A926E4D6_9FIRM</name>
<dbReference type="HAMAP" id="MF_00626">
    <property type="entry name" value="Germination_prot"/>
    <property type="match status" value="1"/>
</dbReference>
<dbReference type="PIRSF" id="PIRSF019549">
    <property type="entry name" value="Peptidase_A25"/>
    <property type="match status" value="1"/>
</dbReference>
<dbReference type="AlphaFoldDB" id="A0A926E4D6"/>
<dbReference type="GO" id="GO:0009847">
    <property type="term" value="P:spore germination"/>
    <property type="evidence" value="ECO:0007669"/>
    <property type="project" value="UniProtKB-UniRule"/>
</dbReference>
<dbReference type="RefSeq" id="WP_249294885.1">
    <property type="nucleotide sequence ID" value="NZ_JACRSV010000002.1"/>
</dbReference>
<dbReference type="InterPro" id="IPR005080">
    <property type="entry name" value="Peptidase_A25"/>
</dbReference>
<evidence type="ECO:0000256" key="1">
    <source>
        <dbReference type="ARBA" id="ARBA00022670"/>
    </source>
</evidence>
<proteinExistence type="inferred from homology"/>
<dbReference type="InterPro" id="IPR023430">
    <property type="entry name" value="Pept_HybD-like_dom_sf"/>
</dbReference>
<evidence type="ECO:0000256" key="2">
    <source>
        <dbReference type="ARBA" id="ARBA00022801"/>
    </source>
</evidence>
<protein>
    <recommendedName>
        <fullName evidence="4">Germination protease</fullName>
        <ecNumber evidence="4">3.4.24.78</ecNumber>
    </recommendedName>
    <alternativeName>
        <fullName evidence="4">GPR endopeptidase</fullName>
    </alternativeName>
    <alternativeName>
        <fullName evidence="4">Germination proteinase</fullName>
    </alternativeName>
    <alternativeName>
        <fullName evidence="4">Spore protease</fullName>
    </alternativeName>
</protein>
<comment type="similarity">
    <text evidence="4">Belongs to the peptidase A25 family.</text>
</comment>
<accession>A0A926E4D6</accession>
<reference evidence="5" key="1">
    <citation type="submission" date="2020-08" db="EMBL/GenBank/DDBJ databases">
        <title>Genome public.</title>
        <authorList>
            <person name="Liu C."/>
            <person name="Sun Q."/>
        </authorList>
    </citation>
    <scope>NUCLEOTIDE SEQUENCE</scope>
    <source>
        <strain evidence="5">NSJ-33</strain>
    </source>
</reference>
<evidence type="ECO:0000313" key="6">
    <source>
        <dbReference type="Proteomes" id="UP000610760"/>
    </source>
</evidence>
<feature type="chain" id="PRO_5038181213" description="Germination protease" evidence="4">
    <location>
        <begin position="9"/>
        <end position="289"/>
    </location>
</feature>